<sequence length="231" mass="26491">MADFQTFSSQESRLLWIDCEMTGLDVFHDELCEIAVVPTDFDLNVLDEGIDIVIKPSDAALEQMNDFVRNMHTENGLMEKMKHGVSYQEAEKQVIDYIQPYLPAEGKAHLAGNTIGSDKKFLDHFMPNLMSQLHYRSIDVSSFKELCRRWYPAAFVERPGKYGQDRSLGDIIESIDELRFYREVMFKPVPGPDTEEAKKICEHVEATSLLRQYEGHGRVLADKSGESKLDY</sequence>
<dbReference type="InterPro" id="IPR022894">
    <property type="entry name" value="Oligoribonuclease"/>
</dbReference>
<protein>
    <submittedName>
        <fullName evidence="6">Oligoribonuclease</fullName>
    </submittedName>
</protein>
<comment type="similarity">
    <text evidence="1">Belongs to the oligoribonuclease family.</text>
</comment>
<evidence type="ECO:0000256" key="4">
    <source>
        <dbReference type="ARBA" id="ARBA00022839"/>
    </source>
</evidence>
<dbReference type="RefSeq" id="WP_094689858.1">
    <property type="nucleotide sequence ID" value="NZ_JACBYZ010000001.1"/>
</dbReference>
<dbReference type="OrthoDB" id="9801329at2"/>
<dbReference type="InterPro" id="IPR012337">
    <property type="entry name" value="RNaseH-like_sf"/>
</dbReference>
<dbReference type="CDD" id="cd06135">
    <property type="entry name" value="Orn"/>
    <property type="match status" value="1"/>
</dbReference>
<evidence type="ECO:0000256" key="1">
    <source>
        <dbReference type="ARBA" id="ARBA00009921"/>
    </source>
</evidence>
<comment type="caution">
    <text evidence="6">The sequence shown here is derived from an EMBL/GenBank/DDBJ whole genome shotgun (WGS) entry which is preliminary data.</text>
</comment>
<evidence type="ECO:0000256" key="2">
    <source>
        <dbReference type="ARBA" id="ARBA00022722"/>
    </source>
</evidence>
<keyword evidence="4" id="KW-0269">Exonuclease</keyword>
<proteinExistence type="inferred from homology"/>
<dbReference type="Proteomes" id="UP000228976">
    <property type="component" value="Unassembled WGS sequence"/>
</dbReference>
<dbReference type="Gene3D" id="3.30.420.10">
    <property type="entry name" value="Ribonuclease H-like superfamily/Ribonuclease H"/>
    <property type="match status" value="1"/>
</dbReference>
<evidence type="ECO:0000256" key="3">
    <source>
        <dbReference type="ARBA" id="ARBA00022801"/>
    </source>
</evidence>
<organism evidence="6 7">
    <name type="scientific">Aeriscardovia aeriphila</name>
    <dbReference type="NCBI Taxonomy" id="218139"/>
    <lineage>
        <taxon>Bacteria</taxon>
        <taxon>Bacillati</taxon>
        <taxon>Actinomycetota</taxon>
        <taxon>Actinomycetes</taxon>
        <taxon>Bifidobacteriales</taxon>
        <taxon>Bifidobacteriaceae</taxon>
        <taxon>Aeriscardovia</taxon>
    </lineage>
</organism>
<dbReference type="SUPFAM" id="SSF53098">
    <property type="entry name" value="Ribonuclease H-like"/>
    <property type="match status" value="1"/>
</dbReference>
<dbReference type="Pfam" id="PF00929">
    <property type="entry name" value="RNase_T"/>
    <property type="match status" value="1"/>
</dbReference>
<dbReference type="SMART" id="SM00479">
    <property type="entry name" value="EXOIII"/>
    <property type="match status" value="1"/>
</dbReference>
<dbReference type="NCBIfam" id="NF003765">
    <property type="entry name" value="PRK05359.1"/>
    <property type="match status" value="1"/>
</dbReference>
<dbReference type="InterPro" id="IPR036397">
    <property type="entry name" value="RNaseH_sf"/>
</dbReference>
<keyword evidence="7" id="KW-1185">Reference proteome</keyword>
<feature type="domain" description="Exonuclease" evidence="5">
    <location>
        <begin position="13"/>
        <end position="187"/>
    </location>
</feature>
<evidence type="ECO:0000313" key="7">
    <source>
        <dbReference type="Proteomes" id="UP000228976"/>
    </source>
</evidence>
<evidence type="ECO:0000313" key="6">
    <source>
        <dbReference type="EMBL" id="OZG56315.1"/>
    </source>
</evidence>
<dbReference type="InterPro" id="IPR013520">
    <property type="entry name" value="Ribonucl_H"/>
</dbReference>
<name>A0A261FBA5_9BIFI</name>
<keyword evidence="2" id="KW-0540">Nuclease</keyword>
<keyword evidence="3" id="KW-0378">Hydrolase</keyword>
<dbReference type="GO" id="GO:0003676">
    <property type="term" value="F:nucleic acid binding"/>
    <property type="evidence" value="ECO:0007669"/>
    <property type="project" value="InterPro"/>
</dbReference>
<gene>
    <name evidence="6" type="ORF">AEAE_0803</name>
</gene>
<reference evidence="6 7" key="1">
    <citation type="journal article" date="2017" name="BMC Genomics">
        <title>Comparative genomic and phylogenomic analyses of the Bifidobacteriaceae family.</title>
        <authorList>
            <person name="Lugli G.A."/>
            <person name="Milani C."/>
            <person name="Turroni F."/>
            <person name="Duranti S."/>
            <person name="Mancabelli L."/>
            <person name="Mangifesta M."/>
            <person name="Ferrario C."/>
            <person name="Modesto M."/>
            <person name="Mattarelli P."/>
            <person name="Jiri K."/>
            <person name="van Sinderen D."/>
            <person name="Ventura M."/>
        </authorList>
    </citation>
    <scope>NUCLEOTIDE SEQUENCE [LARGE SCALE GENOMIC DNA]</scope>
    <source>
        <strain evidence="6 7">LMG 21773</strain>
    </source>
</reference>
<dbReference type="AlphaFoldDB" id="A0A261FBA5"/>
<accession>A0A261FBA5</accession>
<dbReference type="PANTHER" id="PTHR11046:SF0">
    <property type="entry name" value="OLIGORIBONUCLEASE, MITOCHONDRIAL"/>
    <property type="match status" value="1"/>
</dbReference>
<evidence type="ECO:0000259" key="5">
    <source>
        <dbReference type="SMART" id="SM00479"/>
    </source>
</evidence>
<dbReference type="PANTHER" id="PTHR11046">
    <property type="entry name" value="OLIGORIBONUCLEASE, MITOCHONDRIAL"/>
    <property type="match status" value="1"/>
</dbReference>
<dbReference type="GO" id="GO:0000175">
    <property type="term" value="F:3'-5'-RNA exonuclease activity"/>
    <property type="evidence" value="ECO:0007669"/>
    <property type="project" value="InterPro"/>
</dbReference>
<dbReference type="EMBL" id="MWWU01000002">
    <property type="protein sequence ID" value="OZG56315.1"/>
    <property type="molecule type" value="Genomic_DNA"/>
</dbReference>